<evidence type="ECO:0000256" key="2">
    <source>
        <dbReference type="ARBA" id="ARBA00022475"/>
    </source>
</evidence>
<reference evidence="8 9" key="1">
    <citation type="journal article" date="2015" name="Genome Announc.">
        <title>Complete Genome Sequence of Methanosphaerula palustris E1-9CT, a Hydrogenotrophic Methanogen Isolated from a Minerotrophic Fen Peatland.</title>
        <authorList>
            <person name="Cadillo-Quiroz H."/>
            <person name="Browne P."/>
            <person name="Kyrpides N."/>
            <person name="Woyke T."/>
            <person name="Goodwin L."/>
            <person name="Detter C."/>
            <person name="Yavitt J.B."/>
            <person name="Zinder S.H."/>
        </authorList>
    </citation>
    <scope>NUCLEOTIDE SEQUENCE [LARGE SCALE GENOMIC DNA]</scope>
    <source>
        <strain evidence="9">ATCC BAA-1556 / DSM 19958 / E1-9c</strain>
    </source>
</reference>
<dbReference type="KEGG" id="mpl:Mpal_1447"/>
<dbReference type="eggNOG" id="arCOG00130">
    <property type="taxonomic scope" value="Archaea"/>
</dbReference>
<keyword evidence="9" id="KW-1185">Reference proteome</keyword>
<dbReference type="GO" id="GO:0005886">
    <property type="term" value="C:plasma membrane"/>
    <property type="evidence" value="ECO:0007669"/>
    <property type="project" value="UniProtKB-SubCell"/>
</dbReference>
<dbReference type="HOGENOM" id="CLU_001265_10_6_2"/>
<accession>B8GI30</accession>
<evidence type="ECO:0000256" key="1">
    <source>
        <dbReference type="ARBA" id="ARBA00004651"/>
    </source>
</evidence>
<dbReference type="AlphaFoldDB" id="B8GI30"/>
<feature type="transmembrane region" description="Helical" evidence="6">
    <location>
        <begin position="293"/>
        <end position="318"/>
    </location>
</feature>
<organism evidence="8 9">
    <name type="scientific">Methanosphaerula palustris (strain ATCC BAA-1556 / DSM 19958 / E1-9c)</name>
    <dbReference type="NCBI Taxonomy" id="521011"/>
    <lineage>
        <taxon>Archaea</taxon>
        <taxon>Methanobacteriati</taxon>
        <taxon>Methanobacteriota</taxon>
        <taxon>Stenosarchaea group</taxon>
        <taxon>Methanomicrobia</taxon>
        <taxon>Methanomicrobiales</taxon>
        <taxon>Methanoregulaceae</taxon>
        <taxon>Methanosphaerula</taxon>
    </lineage>
</organism>
<name>B8GI30_METPE</name>
<feature type="transmembrane region" description="Helical" evidence="6">
    <location>
        <begin position="162"/>
        <end position="179"/>
    </location>
</feature>
<evidence type="ECO:0000256" key="3">
    <source>
        <dbReference type="ARBA" id="ARBA00022692"/>
    </source>
</evidence>
<dbReference type="Pfam" id="PF07690">
    <property type="entry name" value="MFS_1"/>
    <property type="match status" value="1"/>
</dbReference>
<gene>
    <name evidence="8" type="ordered locus">Mpal_1447</name>
</gene>
<dbReference type="PRINTS" id="PR01036">
    <property type="entry name" value="TCRTETB"/>
</dbReference>
<evidence type="ECO:0000313" key="8">
    <source>
        <dbReference type="EMBL" id="ACL16770.1"/>
    </source>
</evidence>
<dbReference type="PANTHER" id="PTHR43124:SF3">
    <property type="entry name" value="CHLORAMPHENICOL EFFLUX PUMP RV0191"/>
    <property type="match status" value="1"/>
</dbReference>
<feature type="transmembrane region" description="Helical" evidence="6">
    <location>
        <begin position="73"/>
        <end position="92"/>
    </location>
</feature>
<dbReference type="STRING" id="521011.Mpal_1447"/>
<dbReference type="GO" id="GO:0022857">
    <property type="term" value="F:transmembrane transporter activity"/>
    <property type="evidence" value="ECO:0007669"/>
    <property type="project" value="InterPro"/>
</dbReference>
<feature type="transmembrane region" description="Helical" evidence="6">
    <location>
        <begin position="269"/>
        <end position="287"/>
    </location>
</feature>
<feature type="transmembrane region" description="Helical" evidence="6">
    <location>
        <begin position="362"/>
        <end position="379"/>
    </location>
</feature>
<dbReference type="Gene3D" id="1.20.1250.20">
    <property type="entry name" value="MFS general substrate transporter like domains"/>
    <property type="match status" value="1"/>
</dbReference>
<sequence precursor="true">MKFKNIHILILCLVAFFAMAGGALLAPVLPEMMGPLGTTAQNVALLMSVFTISTAVFTLIIGHFIDRVNRKRILVPSLVLYGLTGLVSFFVADFSLLLVLRFLQGVGVAGMTSMAMLVIGDVYTGFDRVSAMSKISISFALGSIFAPVIGGSLALLGWNYAFLFYALSLPFAIIVILSLPETKVQTDTRDHKGMIEALKCLRVLPIIYTIFMGFSIFFILFAMMIYVPFMLKSVFGYGSGESGLMLAIPGISCILFASRVGPLAGKHSLLMVIAAGFACVGLSMLFMPVLHSLAAVFLLLLLFGAGLVLAQTAIDVQIIQVSPPASRGGVISIHNCMKYVGQSASPIVLGIILAYYGLNAVFIAAGVFGLLIALTTYLMKKRFGGSGTHPVKDTKASVL</sequence>
<dbReference type="EMBL" id="CP001338">
    <property type="protein sequence ID" value="ACL16770.1"/>
    <property type="molecule type" value="Genomic_DNA"/>
</dbReference>
<evidence type="ECO:0000313" key="9">
    <source>
        <dbReference type="Proteomes" id="UP000002457"/>
    </source>
</evidence>
<evidence type="ECO:0000256" key="4">
    <source>
        <dbReference type="ARBA" id="ARBA00022989"/>
    </source>
</evidence>
<dbReference type="GeneID" id="7270052"/>
<feature type="transmembrane region" description="Helical" evidence="6">
    <location>
        <begin position="200"/>
        <end position="229"/>
    </location>
</feature>
<dbReference type="InterPro" id="IPR036259">
    <property type="entry name" value="MFS_trans_sf"/>
</dbReference>
<protein>
    <submittedName>
        <fullName evidence="8">Major facilitator superfamily MFS_1</fullName>
    </submittedName>
</protein>
<dbReference type="SUPFAM" id="SSF103473">
    <property type="entry name" value="MFS general substrate transporter"/>
    <property type="match status" value="1"/>
</dbReference>
<evidence type="ECO:0000256" key="5">
    <source>
        <dbReference type="ARBA" id="ARBA00023136"/>
    </source>
</evidence>
<keyword evidence="3 6" id="KW-0812">Transmembrane</keyword>
<evidence type="ECO:0000259" key="7">
    <source>
        <dbReference type="PROSITE" id="PS50850"/>
    </source>
</evidence>
<dbReference type="Proteomes" id="UP000002457">
    <property type="component" value="Chromosome"/>
</dbReference>
<dbReference type="InterPro" id="IPR011701">
    <property type="entry name" value="MFS"/>
</dbReference>
<keyword evidence="2" id="KW-1003">Cell membrane</keyword>
<evidence type="ECO:0000256" key="6">
    <source>
        <dbReference type="SAM" id="Phobius"/>
    </source>
</evidence>
<feature type="domain" description="Major facilitator superfamily (MFS) profile" evidence="7">
    <location>
        <begin position="7"/>
        <end position="384"/>
    </location>
</feature>
<keyword evidence="5 6" id="KW-0472">Membrane</keyword>
<comment type="subcellular location">
    <subcellularLocation>
        <location evidence="1">Cell membrane</location>
        <topology evidence="1">Multi-pass membrane protein</topology>
    </subcellularLocation>
</comment>
<keyword evidence="4 6" id="KW-1133">Transmembrane helix</keyword>
<dbReference type="PROSITE" id="PS50850">
    <property type="entry name" value="MFS"/>
    <property type="match status" value="1"/>
</dbReference>
<dbReference type="PANTHER" id="PTHR43124">
    <property type="entry name" value="PURINE EFFLUX PUMP PBUE"/>
    <property type="match status" value="1"/>
</dbReference>
<dbReference type="InterPro" id="IPR050189">
    <property type="entry name" value="MFS_Efflux_Transporters"/>
</dbReference>
<dbReference type="InterPro" id="IPR020846">
    <property type="entry name" value="MFS_dom"/>
</dbReference>
<feature type="transmembrane region" description="Helical" evidence="6">
    <location>
        <begin position="135"/>
        <end position="156"/>
    </location>
</feature>
<proteinExistence type="predicted"/>
<dbReference type="OrthoDB" id="117970at2157"/>
<feature type="transmembrane region" description="Helical" evidence="6">
    <location>
        <begin position="98"/>
        <end position="123"/>
    </location>
</feature>
<feature type="transmembrane region" description="Helical" evidence="6">
    <location>
        <begin position="41"/>
        <end position="61"/>
    </location>
</feature>
<dbReference type="RefSeq" id="WP_012618089.1">
    <property type="nucleotide sequence ID" value="NC_011832.1"/>
</dbReference>